<dbReference type="InterPro" id="IPR004364">
    <property type="entry name" value="Aa-tRNA-synt_II"/>
</dbReference>
<comment type="catalytic activity">
    <reaction evidence="7">
        <text>tRNA(Asx) + L-aspartate + ATP = L-aspartyl-tRNA(Asx) + AMP + diphosphate</text>
        <dbReference type="Rhea" id="RHEA:18349"/>
        <dbReference type="Rhea" id="RHEA-COMP:9710"/>
        <dbReference type="Rhea" id="RHEA-COMP:9711"/>
        <dbReference type="ChEBI" id="CHEBI:29991"/>
        <dbReference type="ChEBI" id="CHEBI:30616"/>
        <dbReference type="ChEBI" id="CHEBI:33019"/>
        <dbReference type="ChEBI" id="CHEBI:78442"/>
        <dbReference type="ChEBI" id="CHEBI:78516"/>
        <dbReference type="ChEBI" id="CHEBI:456215"/>
        <dbReference type="EC" id="6.1.1.23"/>
    </reaction>
</comment>
<keyword evidence="6 7" id="KW-0030">Aminoacyl-tRNA synthetase</keyword>
<dbReference type="InterPro" id="IPR002312">
    <property type="entry name" value="Asp/Asn-tRNA-synth_IIb"/>
</dbReference>
<evidence type="ECO:0000256" key="1">
    <source>
        <dbReference type="ARBA" id="ARBA00006303"/>
    </source>
</evidence>
<dbReference type="PANTHER" id="PTHR22594">
    <property type="entry name" value="ASPARTYL/LYSYL-TRNA SYNTHETASE"/>
    <property type="match status" value="1"/>
</dbReference>
<comment type="subcellular location">
    <subcellularLocation>
        <location evidence="7">Cytoplasm</location>
    </subcellularLocation>
</comment>
<dbReference type="Pfam" id="PF02938">
    <property type="entry name" value="GAD"/>
    <property type="match status" value="1"/>
</dbReference>
<keyword evidence="4 7" id="KW-0067">ATP-binding</keyword>
<evidence type="ECO:0000256" key="6">
    <source>
        <dbReference type="ARBA" id="ARBA00023146"/>
    </source>
</evidence>
<dbReference type="InterPro" id="IPR006195">
    <property type="entry name" value="aa-tRNA-synth_II"/>
</dbReference>
<feature type="site" description="Important for tRNA non-discrimination" evidence="7">
    <location>
        <position position="53"/>
    </location>
</feature>
<dbReference type="InterPro" id="IPR004524">
    <property type="entry name" value="Asp-tRNA-ligase_1"/>
</dbReference>
<dbReference type="NCBIfam" id="TIGR00459">
    <property type="entry name" value="aspS_bact"/>
    <property type="match status" value="1"/>
</dbReference>
<dbReference type="InterPro" id="IPR012340">
    <property type="entry name" value="NA-bd_OB-fold"/>
</dbReference>
<dbReference type="InterPro" id="IPR004115">
    <property type="entry name" value="GAD-like_sf"/>
</dbReference>
<dbReference type="SUPFAM" id="SSF55261">
    <property type="entry name" value="GAD domain-like"/>
    <property type="match status" value="1"/>
</dbReference>
<keyword evidence="3 7" id="KW-0547">Nucleotide-binding</keyword>
<dbReference type="InterPro" id="IPR047090">
    <property type="entry name" value="AspRS_core"/>
</dbReference>
<comment type="function">
    <text evidence="7">Aspartyl-tRNA synthetase with relaxed tRNA specificity since it is able to aspartylate not only its cognate tRNA(Asp) but also tRNA(Asn). Reaction proceeds in two steps: L-aspartate is first activated by ATP to form Asp-AMP and then transferred to the acceptor end of tRNA(Asp/Asn).</text>
</comment>
<dbReference type="InterPro" id="IPR045864">
    <property type="entry name" value="aa-tRNA-synth_II/BPL/LPL"/>
</dbReference>
<dbReference type="Proteomes" id="UP001333102">
    <property type="component" value="Chromosome"/>
</dbReference>
<evidence type="ECO:0000256" key="2">
    <source>
        <dbReference type="ARBA" id="ARBA00022598"/>
    </source>
</evidence>
<keyword evidence="7" id="KW-0963">Cytoplasm</keyword>
<dbReference type="PRINTS" id="PR01042">
    <property type="entry name" value="TRNASYNTHASP"/>
</dbReference>
<keyword evidence="5 7" id="KW-0648">Protein biosynthesis</keyword>
<dbReference type="Pfam" id="PF00152">
    <property type="entry name" value="tRNA-synt_2"/>
    <property type="match status" value="1"/>
</dbReference>
<proteinExistence type="inferred from homology"/>
<comment type="similarity">
    <text evidence="1 7">Belongs to the class-II aminoacyl-tRNA synthetase family. Type 1 subfamily.</text>
</comment>
<feature type="binding site" evidence="7">
    <location>
        <position position="252"/>
    </location>
    <ligand>
        <name>ATP</name>
        <dbReference type="ChEBI" id="CHEBI:30616"/>
    </ligand>
</feature>
<feature type="binding site" evidence="7">
    <location>
        <begin position="243"/>
        <end position="245"/>
    </location>
    <ligand>
        <name>ATP</name>
        <dbReference type="ChEBI" id="CHEBI:30616"/>
    </ligand>
</feature>
<feature type="binding site" evidence="7">
    <location>
        <position position="511"/>
    </location>
    <ligand>
        <name>L-aspartate</name>
        <dbReference type="ChEBI" id="CHEBI:29991"/>
    </ligand>
</feature>
<organism evidence="9 10">
    <name type="scientific">Geochorda subterranea</name>
    <dbReference type="NCBI Taxonomy" id="3109564"/>
    <lineage>
        <taxon>Bacteria</taxon>
        <taxon>Bacillati</taxon>
        <taxon>Bacillota</taxon>
        <taxon>Limnochordia</taxon>
        <taxon>Limnochordales</taxon>
        <taxon>Geochordaceae</taxon>
        <taxon>Geochorda</taxon>
    </lineage>
</organism>
<feature type="binding site" evidence="7">
    <location>
        <position position="197"/>
    </location>
    <ligand>
        <name>L-aspartate</name>
        <dbReference type="ChEBI" id="CHEBI:29991"/>
    </ligand>
</feature>
<dbReference type="PROSITE" id="PS50862">
    <property type="entry name" value="AA_TRNA_LIGASE_II"/>
    <property type="match status" value="1"/>
</dbReference>
<dbReference type="Pfam" id="PF01336">
    <property type="entry name" value="tRNA_anti-codon"/>
    <property type="match status" value="1"/>
</dbReference>
<evidence type="ECO:0000256" key="7">
    <source>
        <dbReference type="HAMAP-Rule" id="MF_00044"/>
    </source>
</evidence>
<dbReference type="SUPFAM" id="SSF50249">
    <property type="entry name" value="Nucleic acid-binding proteins"/>
    <property type="match status" value="1"/>
</dbReference>
<feature type="binding site" evidence="7">
    <location>
        <position position="243"/>
    </location>
    <ligand>
        <name>L-aspartate</name>
        <dbReference type="ChEBI" id="CHEBI:29991"/>
    </ligand>
</feature>
<reference evidence="10" key="1">
    <citation type="submission" date="2023-12" db="EMBL/GenBank/DDBJ databases">
        <title>Novel isolates from deep terrestrial aquifers shed light on the physiology and ecology of the class Limnochordia.</title>
        <authorList>
            <person name="Karnachuk O.V."/>
            <person name="Lukina A.P."/>
            <person name="Avakyan M.R."/>
            <person name="Kadnikov V."/>
            <person name="Begmatov S."/>
            <person name="Beletsky A.V."/>
            <person name="Mardanov A.V."/>
            <person name="Ravin N.V."/>
        </authorList>
    </citation>
    <scope>NUCLEOTIDE SEQUENCE [LARGE SCALE GENOMIC DNA]</scope>
    <source>
        <strain evidence="10">LN</strain>
    </source>
</reference>
<dbReference type="RefSeq" id="WP_324667732.1">
    <property type="nucleotide sequence ID" value="NZ_CP141614.1"/>
</dbReference>
<gene>
    <name evidence="7 9" type="primary">aspS</name>
    <name evidence="9" type="ORF">VLY81_08480</name>
</gene>
<dbReference type="EC" id="6.1.1.23" evidence="7"/>
<dbReference type="InterPro" id="IPR047089">
    <property type="entry name" value="Asp-tRNA-ligase_1_N"/>
</dbReference>
<feature type="region of interest" description="Aspartate" evidence="7">
    <location>
        <begin position="221"/>
        <end position="224"/>
    </location>
</feature>
<sequence length="611" mass="68146">MAGDGGDGFEERAMAEQGYGTLLKRTHEAGTLREQHAGQVVGLDGWVLRRRDHGGLIFIDLRDRSGIVQVVVTPDAGREVFALAERLRSEDCIGVAGEVRRRLPGMENPNLATGAVEVVASRLIRYSASATPPFPVDQKTDVDEALRLRYRYLDLRRPGMLELLRLRHRVNAIIRGYMDEHGFVEVETPMLTRSTPEGARDFVVPSRLHPGHFYALPQSPQLFKQLLMVAGLDRYYQIARCFRDEDLRADRQPEFTQLDVEMAFVDEEDVLSLTEGLMARLFEELLGIRLSLPLPRLSYAEAMSRYGSDKPDLRAPGRLHDLTAAFEGSSYRIFAEAVARGQRVKALTLPATLSLSRRELDEWVERAPQLGLKGLTWAVVQGGELRSPVARHLGERERQALLELAAQESAGWILVTADEEERAATALGRARLEVAQAHGAIPQDQWALCWVVDFPLLEWSDEEGRWQARHHPFTSPRPDDLDRLEADPGGVRARAYDLVLNGVELGGGSIRIHDRGVQQRLFAVLGLDEQEARRQFGFLLEAFEYGPPPHGGIALGLDRVVMLLAGRDTIRDVIAFPKTAQAICPLTGAPAPISERQLREAHIRPTVPVQG</sequence>
<dbReference type="Gene3D" id="3.30.930.10">
    <property type="entry name" value="Bira Bifunctional Protein, Domain 2"/>
    <property type="match status" value="1"/>
</dbReference>
<dbReference type="Gene3D" id="2.40.50.140">
    <property type="entry name" value="Nucleic acid-binding proteins"/>
    <property type="match status" value="1"/>
</dbReference>
<name>A0ABZ1BKZ4_9FIRM</name>
<keyword evidence="10" id="KW-1185">Reference proteome</keyword>
<protein>
    <recommendedName>
        <fullName evidence="7">Aspartate--tRNA(Asp/Asn) ligase</fullName>
        <ecNumber evidence="7">6.1.1.23</ecNumber>
    </recommendedName>
    <alternativeName>
        <fullName evidence="7">Aspartyl-tRNA synthetase</fullName>
        <shortName evidence="7">AspRS</shortName>
    </alternativeName>
    <alternativeName>
        <fullName evidence="7">Non-discriminating aspartyl-tRNA synthetase</fullName>
        <shortName evidence="7">ND-AspRS</shortName>
    </alternativeName>
</protein>
<evidence type="ECO:0000313" key="9">
    <source>
        <dbReference type="EMBL" id="WRP13487.1"/>
    </source>
</evidence>
<feature type="binding site" evidence="7">
    <location>
        <position position="470"/>
    </location>
    <ligand>
        <name>L-aspartate</name>
        <dbReference type="ChEBI" id="CHEBI:29991"/>
    </ligand>
</feature>
<accession>A0ABZ1BKZ4</accession>
<evidence type="ECO:0000313" key="10">
    <source>
        <dbReference type="Proteomes" id="UP001333102"/>
    </source>
</evidence>
<dbReference type="NCBIfam" id="NF001750">
    <property type="entry name" value="PRK00476.1"/>
    <property type="match status" value="1"/>
</dbReference>
<feature type="binding site" evidence="7">
    <location>
        <begin position="556"/>
        <end position="559"/>
    </location>
    <ligand>
        <name>ATP</name>
        <dbReference type="ChEBI" id="CHEBI:30616"/>
    </ligand>
</feature>
<feature type="site" description="Important for tRNA non-discrimination" evidence="7">
    <location>
        <position position="105"/>
    </location>
</feature>
<dbReference type="EMBL" id="CP141614">
    <property type="protein sequence ID" value="WRP13487.1"/>
    <property type="molecule type" value="Genomic_DNA"/>
</dbReference>
<comment type="subunit">
    <text evidence="7">Homodimer.</text>
</comment>
<dbReference type="CDD" id="cd00777">
    <property type="entry name" value="AspRS_core"/>
    <property type="match status" value="1"/>
</dbReference>
<dbReference type="InterPro" id="IPR029351">
    <property type="entry name" value="GAD_dom"/>
</dbReference>
<evidence type="ECO:0000256" key="3">
    <source>
        <dbReference type="ARBA" id="ARBA00022741"/>
    </source>
</evidence>
<evidence type="ECO:0000259" key="8">
    <source>
        <dbReference type="PROSITE" id="PS50862"/>
    </source>
</evidence>
<evidence type="ECO:0000256" key="4">
    <source>
        <dbReference type="ARBA" id="ARBA00022840"/>
    </source>
</evidence>
<feature type="domain" description="Aminoacyl-transfer RNA synthetases class-II family profile" evidence="8">
    <location>
        <begin position="164"/>
        <end position="585"/>
    </location>
</feature>
<dbReference type="HAMAP" id="MF_00044">
    <property type="entry name" value="Asp_tRNA_synth_type1"/>
    <property type="match status" value="1"/>
</dbReference>
<dbReference type="SUPFAM" id="SSF55681">
    <property type="entry name" value="Class II aaRS and biotin synthetases"/>
    <property type="match status" value="1"/>
</dbReference>
<dbReference type="GO" id="GO:0004815">
    <property type="term" value="F:aspartate-tRNA ligase activity"/>
    <property type="evidence" value="ECO:0007669"/>
    <property type="project" value="UniProtKB-EC"/>
</dbReference>
<dbReference type="CDD" id="cd04317">
    <property type="entry name" value="EcAspRS_like_N"/>
    <property type="match status" value="1"/>
</dbReference>
<feature type="binding site" evidence="7">
    <location>
        <position position="504"/>
    </location>
    <ligand>
        <name>ATP</name>
        <dbReference type="ChEBI" id="CHEBI:30616"/>
    </ligand>
</feature>
<keyword evidence="2 7" id="KW-0436">Ligase</keyword>
<evidence type="ECO:0000256" key="5">
    <source>
        <dbReference type="ARBA" id="ARBA00022917"/>
    </source>
</evidence>
<dbReference type="Gene3D" id="3.30.1360.30">
    <property type="entry name" value="GAD-like domain"/>
    <property type="match status" value="1"/>
</dbReference>
<dbReference type="InterPro" id="IPR004365">
    <property type="entry name" value="NA-bd_OB_tRNA"/>
</dbReference>
<dbReference type="PANTHER" id="PTHR22594:SF5">
    <property type="entry name" value="ASPARTATE--TRNA LIGASE, MITOCHONDRIAL"/>
    <property type="match status" value="1"/>
</dbReference>